<dbReference type="RefSeq" id="WP_129921800.1">
    <property type="nucleotide sequence ID" value="NZ_SEWE01000030.1"/>
</dbReference>
<name>A0A4Q5LA11_9BACT</name>
<evidence type="ECO:0000313" key="2">
    <source>
        <dbReference type="EMBL" id="RYU78422.1"/>
    </source>
</evidence>
<dbReference type="AlphaFoldDB" id="A0A4Q5LA11"/>
<feature type="transmembrane region" description="Helical" evidence="1">
    <location>
        <begin position="96"/>
        <end position="118"/>
    </location>
</feature>
<feature type="transmembrane region" description="Helical" evidence="1">
    <location>
        <begin position="130"/>
        <end position="152"/>
    </location>
</feature>
<feature type="transmembrane region" description="Helical" evidence="1">
    <location>
        <begin position="158"/>
        <end position="176"/>
    </location>
</feature>
<feature type="transmembrane region" description="Helical" evidence="1">
    <location>
        <begin position="392"/>
        <end position="411"/>
    </location>
</feature>
<keyword evidence="1" id="KW-0472">Membrane</keyword>
<dbReference type="EMBL" id="SEWE01000030">
    <property type="protein sequence ID" value="RYU78422.1"/>
    <property type="molecule type" value="Genomic_DNA"/>
</dbReference>
<evidence type="ECO:0008006" key="4">
    <source>
        <dbReference type="Google" id="ProtNLM"/>
    </source>
</evidence>
<feature type="transmembrane region" description="Helical" evidence="1">
    <location>
        <begin position="334"/>
        <end position="354"/>
    </location>
</feature>
<feature type="transmembrane region" description="Helical" evidence="1">
    <location>
        <begin position="248"/>
        <end position="269"/>
    </location>
</feature>
<dbReference type="OrthoDB" id="870007at2"/>
<comment type="caution">
    <text evidence="2">The sequence shown here is derived from an EMBL/GenBank/DDBJ whole genome shotgun (WGS) entry which is preliminary data.</text>
</comment>
<reference evidence="2 3" key="1">
    <citation type="submission" date="2019-02" db="EMBL/GenBank/DDBJ databases">
        <title>Bacterial novel species isolated from soil.</title>
        <authorList>
            <person name="Jung H.-Y."/>
        </authorList>
    </citation>
    <scope>NUCLEOTIDE SEQUENCE [LARGE SCALE GENOMIC DNA]</scope>
    <source>
        <strain evidence="2 3">1-3-3-3</strain>
    </source>
</reference>
<accession>A0A4Q5LA11</accession>
<organism evidence="2 3">
    <name type="scientific">Hymenobacter persicinus</name>
    <dbReference type="NCBI Taxonomy" id="2025506"/>
    <lineage>
        <taxon>Bacteria</taxon>
        <taxon>Pseudomonadati</taxon>
        <taxon>Bacteroidota</taxon>
        <taxon>Cytophagia</taxon>
        <taxon>Cytophagales</taxon>
        <taxon>Hymenobacteraceae</taxon>
        <taxon>Hymenobacter</taxon>
    </lineage>
</organism>
<sequence length="481" mass="54737">MKRRYLLGLLIVFVVANLVSTFWQNYQLPLDGDLVAIVLPASWYEPVLHDPFGLAVLTKQAVYAGPNRFFAHATLGLYWKQMPHLLQVVMSPISSLYAASALFTTVTVALLLFTLAAYVQLSGLGTRARWGLWLAAALMVPLFHTEGFYEQIGISNRAITYTTFYAFPMALLLLLWPFYEAAHRRQPLRVSPLRATLLVLLMVVIAFNGPIPVAVVAVVLLGIGLYWLSLHWGAAPRRLTLFPDPNGWLSGQAILLLAVLAGLCAYSLYIGRYNIENTHTHTLKELYALLPKGVYQQLTYDWGLPLLLFVVVVNSRLIHWFVPASDERQRILRILRWITVFAVLYTLLLPFGGYRSYRPYLVRNDSILPVLLGIIFAYGLTTYFLLFRLRGYARGIYLALILVLSGTFLYVDKFTAKAPDNGCERWSMDQMARSPEPIVHISDRCNVLTWDAKHDPNETELEVKMLQHWNVVPPKVKRYYQ</sequence>
<feature type="transmembrane region" description="Helical" evidence="1">
    <location>
        <begin position="302"/>
        <end position="322"/>
    </location>
</feature>
<dbReference type="Proteomes" id="UP000294155">
    <property type="component" value="Unassembled WGS sequence"/>
</dbReference>
<evidence type="ECO:0000313" key="3">
    <source>
        <dbReference type="Proteomes" id="UP000294155"/>
    </source>
</evidence>
<feature type="transmembrane region" description="Helical" evidence="1">
    <location>
        <begin position="197"/>
        <end position="228"/>
    </location>
</feature>
<gene>
    <name evidence="2" type="ORF">EWM57_14095</name>
</gene>
<keyword evidence="3" id="KW-1185">Reference proteome</keyword>
<protein>
    <recommendedName>
        <fullName evidence="4">Glycosyltransferase RgtA/B/C/D-like domain-containing protein</fullName>
    </recommendedName>
</protein>
<feature type="transmembrane region" description="Helical" evidence="1">
    <location>
        <begin position="366"/>
        <end position="386"/>
    </location>
</feature>
<keyword evidence="1" id="KW-1133">Transmembrane helix</keyword>
<proteinExistence type="predicted"/>
<keyword evidence="1" id="KW-0812">Transmembrane</keyword>
<evidence type="ECO:0000256" key="1">
    <source>
        <dbReference type="SAM" id="Phobius"/>
    </source>
</evidence>